<protein>
    <recommendedName>
        <fullName evidence="3">DUF674 domain-containing protein</fullName>
    </recommendedName>
</protein>
<evidence type="ECO:0000313" key="2">
    <source>
        <dbReference type="Proteomes" id="UP001168877"/>
    </source>
</evidence>
<dbReference type="PANTHER" id="PTHR33103:SF19">
    <property type="entry name" value="OS09G0544700 PROTEIN"/>
    <property type="match status" value="1"/>
</dbReference>
<dbReference type="Pfam" id="PF05056">
    <property type="entry name" value="DUF674"/>
    <property type="match status" value="1"/>
</dbReference>
<dbReference type="Proteomes" id="UP001168877">
    <property type="component" value="Unassembled WGS sequence"/>
</dbReference>
<keyword evidence="2" id="KW-1185">Reference proteome</keyword>
<reference evidence="1" key="2">
    <citation type="submission" date="2023-06" db="EMBL/GenBank/DDBJ databases">
        <authorList>
            <person name="Swenson N.G."/>
            <person name="Wegrzyn J.L."/>
            <person name="Mcevoy S.L."/>
        </authorList>
    </citation>
    <scope>NUCLEOTIDE SEQUENCE</scope>
    <source>
        <strain evidence="1">NS2018</strain>
        <tissue evidence="1">Leaf</tissue>
    </source>
</reference>
<sequence length="209" mass="23198">MAKATSVKLKLLIDTKTKKVLFAEAGKDFVDFLIYLLSLPVGNVVRLLSEKTMVGSLSKLYQSIENLQEAYFQPKQNKNSLLNPIVPIFANATKIPLLLPADYTQTLYLCDLCYLFAYVPDLPCPDCGDVYGEGFVKGMVTYMVMDDLEVKPMSIISSITLLKRLHVKVLDALEEKDVNVGMEEGLKLLKASMECKTVLTSVFISNLGA</sequence>
<dbReference type="InterPro" id="IPR007750">
    <property type="entry name" value="DUF674"/>
</dbReference>
<evidence type="ECO:0008006" key="3">
    <source>
        <dbReference type="Google" id="ProtNLM"/>
    </source>
</evidence>
<proteinExistence type="predicted"/>
<dbReference type="PANTHER" id="PTHR33103">
    <property type="entry name" value="OS01G0153900 PROTEIN"/>
    <property type="match status" value="1"/>
</dbReference>
<dbReference type="EMBL" id="JAUESC010000380">
    <property type="protein sequence ID" value="KAK0592431.1"/>
    <property type="molecule type" value="Genomic_DNA"/>
</dbReference>
<dbReference type="AlphaFoldDB" id="A0AA39SGL8"/>
<reference evidence="1" key="1">
    <citation type="journal article" date="2022" name="Plant J.">
        <title>Strategies of tolerance reflected in two North American maple genomes.</title>
        <authorList>
            <person name="McEvoy S.L."/>
            <person name="Sezen U.U."/>
            <person name="Trouern-Trend A."/>
            <person name="McMahon S.M."/>
            <person name="Schaberg P.G."/>
            <person name="Yang J."/>
            <person name="Wegrzyn J.L."/>
            <person name="Swenson N.G."/>
        </authorList>
    </citation>
    <scope>NUCLEOTIDE SEQUENCE</scope>
    <source>
        <strain evidence="1">NS2018</strain>
    </source>
</reference>
<comment type="caution">
    <text evidence="1">The sequence shown here is derived from an EMBL/GenBank/DDBJ whole genome shotgun (WGS) entry which is preliminary data.</text>
</comment>
<accession>A0AA39SGL8</accession>
<organism evidence="1 2">
    <name type="scientific">Acer saccharum</name>
    <name type="common">Sugar maple</name>
    <dbReference type="NCBI Taxonomy" id="4024"/>
    <lineage>
        <taxon>Eukaryota</taxon>
        <taxon>Viridiplantae</taxon>
        <taxon>Streptophyta</taxon>
        <taxon>Embryophyta</taxon>
        <taxon>Tracheophyta</taxon>
        <taxon>Spermatophyta</taxon>
        <taxon>Magnoliopsida</taxon>
        <taxon>eudicotyledons</taxon>
        <taxon>Gunneridae</taxon>
        <taxon>Pentapetalae</taxon>
        <taxon>rosids</taxon>
        <taxon>malvids</taxon>
        <taxon>Sapindales</taxon>
        <taxon>Sapindaceae</taxon>
        <taxon>Hippocastanoideae</taxon>
        <taxon>Acereae</taxon>
        <taxon>Acer</taxon>
    </lineage>
</organism>
<gene>
    <name evidence="1" type="ORF">LWI29_018949</name>
</gene>
<name>A0AA39SGL8_ACESA</name>
<evidence type="ECO:0000313" key="1">
    <source>
        <dbReference type="EMBL" id="KAK0592431.1"/>
    </source>
</evidence>